<dbReference type="InterPro" id="IPR032856">
    <property type="entry name" value="GDE_N_bis"/>
</dbReference>
<dbReference type="Pfam" id="PF22422">
    <property type="entry name" value="MGH1-like_GH"/>
    <property type="match status" value="1"/>
</dbReference>
<reference evidence="3" key="2">
    <citation type="submission" date="2021-01" db="EMBL/GenBank/DDBJ databases">
        <authorList>
            <person name="Mieszkin S."/>
            <person name="Pouder E."/>
            <person name="Alain K."/>
        </authorList>
    </citation>
    <scope>NUCLEOTIDE SEQUENCE</scope>
    <source>
        <strain evidence="3">HW T2.11</strain>
    </source>
</reference>
<dbReference type="Gene3D" id="1.50.10.10">
    <property type="match status" value="1"/>
</dbReference>
<proteinExistence type="predicted"/>
<accession>A0A964DXD0</accession>
<evidence type="ECO:0000259" key="1">
    <source>
        <dbReference type="Pfam" id="PF14742"/>
    </source>
</evidence>
<evidence type="ECO:0000313" key="4">
    <source>
        <dbReference type="Proteomes" id="UP000708298"/>
    </source>
</evidence>
<protein>
    <submittedName>
        <fullName evidence="3">Amylo-alpha-1,6-glucosidase</fullName>
    </submittedName>
</protein>
<dbReference type="InterPro" id="IPR054491">
    <property type="entry name" value="MGH1-like_GH"/>
</dbReference>
<dbReference type="InterPro" id="IPR008928">
    <property type="entry name" value="6-hairpin_glycosidase_sf"/>
</dbReference>
<dbReference type="SUPFAM" id="SSF48208">
    <property type="entry name" value="Six-hairpin glycosidases"/>
    <property type="match status" value="1"/>
</dbReference>
<dbReference type="EMBL" id="JAESVB010000001">
    <property type="protein sequence ID" value="MCB8874170.1"/>
    <property type="molecule type" value="Genomic_DNA"/>
</dbReference>
<dbReference type="RefSeq" id="WP_264478642.1">
    <property type="nucleotide sequence ID" value="NZ_JAESVB010000001.1"/>
</dbReference>
<reference evidence="3" key="1">
    <citation type="journal article" date="2021" name="Microorganisms">
        <title>Acidisoma silvae sp. nov. and Acidisomacellulosilytica sp. nov., Two Acidophilic Bacteria Isolated from Decaying Wood, Hydrolyzing Cellulose and Producing Poly-3-hydroxybutyrate.</title>
        <authorList>
            <person name="Mieszkin S."/>
            <person name="Pouder E."/>
            <person name="Uroz S."/>
            <person name="Simon-Colin C."/>
            <person name="Alain K."/>
        </authorList>
    </citation>
    <scope>NUCLEOTIDE SEQUENCE</scope>
    <source>
        <strain evidence="3">HW T2.11</strain>
    </source>
</reference>
<comment type="caution">
    <text evidence="3">The sequence shown here is derived from an EMBL/GenBank/DDBJ whole genome shotgun (WGS) entry which is preliminary data.</text>
</comment>
<dbReference type="Pfam" id="PF14742">
    <property type="entry name" value="GDE_N_bis"/>
    <property type="match status" value="1"/>
</dbReference>
<gene>
    <name evidence="3" type="ORF">ASILVAE211_03165</name>
</gene>
<feature type="domain" description="Mannosylglycerate hydrolase MGH1-like glycoside hydrolase" evidence="2">
    <location>
        <begin position="312"/>
        <end position="612"/>
    </location>
</feature>
<feature type="domain" description="Putative glycogen debranching enzyme N-terminal" evidence="1">
    <location>
        <begin position="34"/>
        <end position="227"/>
    </location>
</feature>
<keyword evidence="4" id="KW-1185">Reference proteome</keyword>
<sequence length="731" mass="81024">MTVSAAVHPKADQVEPPYAVGATLSLQERQYRTLKNGDMFGIFDLSGNSLPYDGGTEGLYNRDTRHLSVFDLTIGGGRPVLLSSTLREDNTALICDLANPDLTRDGKVVLDHSMVHVRRVRFMINATLFERIQIRSFAHEPQLIRLEFAFDSDFADLFEVRGTPRARRGTKQAPDVDETSVTLGYVGLDEKRRSTRLRFSPTPTALDGGRATFDMEIQPGQQALIYVEIDCNDTPAAGTRDLRTHYLMSLVESRRWMRTRSARAAAMESSNELFNEAIRRAIADLYMLITEKPTGLYPYAGIPWFTAAFGRDALITAYQALWLDPSIARGVLAFLAEVQATETSAAADSEPGKIVHEMRNGEMAELGEVPFHRYYGSVDSTPLFVMLAGAYYERTHDAHSLQKLWPHLQAAMTWVAQYGDRDGDGFVEYYRATGSGLQNQGWKDSYDSVFHANGDLAEGPIALCEVQGYVFAAHRAMAVIGQALGHTAVAALHDEKAEALRIAFEDKFWCEEIGTYAIALDGDKKPCRIRTSNPGHLMMTGMIAPDRAARMAEGFMGHDFFSGWGIRTVASGEARYNPMGYHNGSVWPHDNALIAMGLARYGHTDAVAKIFEGQFDAALNIDMRRLPELFCGFARRRNQGPTFYPVACSPQAWAAAALPALLQASLGLSIDPAARAVIFNTPKLPSFLDEMILHNIRIGDARVTVRIQRMGDEVAINVRERQGQIHVVVRS</sequence>
<name>A0A964DXD0_9PROT</name>
<dbReference type="GO" id="GO:0005975">
    <property type="term" value="P:carbohydrate metabolic process"/>
    <property type="evidence" value="ECO:0007669"/>
    <property type="project" value="InterPro"/>
</dbReference>
<evidence type="ECO:0000259" key="2">
    <source>
        <dbReference type="Pfam" id="PF22422"/>
    </source>
</evidence>
<dbReference type="AlphaFoldDB" id="A0A964DXD0"/>
<organism evidence="3 4">
    <name type="scientific">Acidisoma silvae</name>
    <dbReference type="NCBI Taxonomy" id="2802396"/>
    <lineage>
        <taxon>Bacteria</taxon>
        <taxon>Pseudomonadati</taxon>
        <taxon>Pseudomonadota</taxon>
        <taxon>Alphaproteobacteria</taxon>
        <taxon>Acetobacterales</taxon>
        <taxon>Acidocellaceae</taxon>
        <taxon>Acidisoma</taxon>
    </lineage>
</organism>
<evidence type="ECO:0000313" key="3">
    <source>
        <dbReference type="EMBL" id="MCB8874170.1"/>
    </source>
</evidence>
<dbReference type="InterPro" id="IPR012341">
    <property type="entry name" value="6hp_glycosidase-like_sf"/>
</dbReference>
<dbReference type="Proteomes" id="UP000708298">
    <property type="component" value="Unassembled WGS sequence"/>
</dbReference>